<dbReference type="NCBIfam" id="TIGR01460">
    <property type="entry name" value="HAD-SF-IIA"/>
    <property type="match status" value="1"/>
</dbReference>
<keyword evidence="5 6" id="KW-0460">Magnesium</keyword>
<keyword evidence="8" id="KW-1185">Reference proteome</keyword>
<dbReference type="SFLD" id="SFLDG01139">
    <property type="entry name" value="C2.A:_Pyridoxal_Phosphate_Phos"/>
    <property type="match status" value="1"/>
</dbReference>
<comment type="similarity">
    <text evidence="2 6">Belongs to the HAD-like hydrolase superfamily. NagD family.</text>
</comment>
<dbReference type="PIRSF" id="PIRSF000915">
    <property type="entry name" value="PGP-type_phosphatase"/>
    <property type="match status" value="1"/>
</dbReference>
<dbReference type="Pfam" id="PF13344">
    <property type="entry name" value="Hydrolase_6"/>
    <property type="match status" value="1"/>
</dbReference>
<protein>
    <recommendedName>
        <fullName evidence="6">Acid sugar phosphatase</fullName>
        <ecNumber evidence="6">3.1.3.-</ecNumber>
    </recommendedName>
</protein>
<dbReference type="Pfam" id="PF13242">
    <property type="entry name" value="Hydrolase_like"/>
    <property type="match status" value="1"/>
</dbReference>
<evidence type="ECO:0000256" key="4">
    <source>
        <dbReference type="ARBA" id="ARBA00022801"/>
    </source>
</evidence>
<dbReference type="InterPro" id="IPR036412">
    <property type="entry name" value="HAD-like_sf"/>
</dbReference>
<dbReference type="EMBL" id="JAEQNB010000005">
    <property type="protein sequence ID" value="MBL0388425.1"/>
    <property type="molecule type" value="Genomic_DNA"/>
</dbReference>
<proteinExistence type="inferred from homology"/>
<gene>
    <name evidence="7" type="ORF">JJB07_17605</name>
</gene>
<keyword evidence="3 6" id="KW-0479">Metal-binding</keyword>
<evidence type="ECO:0000256" key="5">
    <source>
        <dbReference type="ARBA" id="ARBA00022842"/>
    </source>
</evidence>
<dbReference type="SFLD" id="SFLDS00003">
    <property type="entry name" value="Haloacid_Dehalogenase"/>
    <property type="match status" value="1"/>
</dbReference>
<comment type="cofactor">
    <cofactor evidence="1 6">
        <name>Mg(2+)</name>
        <dbReference type="ChEBI" id="CHEBI:18420"/>
    </cofactor>
</comment>
<dbReference type="SFLD" id="SFLDG01129">
    <property type="entry name" value="C1.5:_HAD__Beta-PGM__Phosphata"/>
    <property type="match status" value="1"/>
</dbReference>
<reference evidence="7 8" key="1">
    <citation type="submission" date="2021-01" db="EMBL/GenBank/DDBJ databases">
        <title>Tumebacillus sp. strain ITR2 16S ribosomal RNA gene Genome sequencing and assembly.</title>
        <authorList>
            <person name="Kang M."/>
        </authorList>
    </citation>
    <scope>NUCLEOTIDE SEQUENCE [LARGE SCALE GENOMIC DNA]</scope>
    <source>
        <strain evidence="7 8">ITR2</strain>
    </source>
</reference>
<dbReference type="Gene3D" id="3.40.50.1000">
    <property type="entry name" value="HAD superfamily/HAD-like"/>
    <property type="match status" value="2"/>
</dbReference>
<sequence length="266" mass="28912">MTWLRDIETFLIDLDGTLYRGNEVIEDAPAFIEWLQSSGRRYLYVTNNSSRTPEQVADHLRHLGIPAQTEDVFTSSQVAAEYIKTDGRSGKRVFAVGEGGLYTALTEAGCEVVKEGPADYVVQGIDRDFSYEKLKHASLLIQSGALFISTNVDKALPTEHGLLPGSGSLAAAIRTASGTEPLVMGKPAARMIDFAIERLGVSKDRAVVVGDNLETDILAGVNADVRTVLVLTGFSKEEHIESAEGRPTVVLHSLTDLRRHVEGTEQ</sequence>
<accession>A0ABS1JDY8</accession>
<keyword evidence="4 7" id="KW-0378">Hydrolase</keyword>
<dbReference type="PANTHER" id="PTHR19288">
    <property type="entry name" value="4-NITROPHENYLPHOSPHATASE-RELATED"/>
    <property type="match status" value="1"/>
</dbReference>
<dbReference type="EC" id="3.1.3.-" evidence="6"/>
<dbReference type="InterPro" id="IPR023214">
    <property type="entry name" value="HAD_sf"/>
</dbReference>
<dbReference type="GO" id="GO:0016787">
    <property type="term" value="F:hydrolase activity"/>
    <property type="evidence" value="ECO:0007669"/>
    <property type="project" value="UniProtKB-KW"/>
</dbReference>
<evidence type="ECO:0000313" key="7">
    <source>
        <dbReference type="EMBL" id="MBL0388425.1"/>
    </source>
</evidence>
<dbReference type="PANTHER" id="PTHR19288:SF46">
    <property type="entry name" value="HALOACID DEHALOGENASE-LIKE HYDROLASE DOMAIN-CONTAINING PROTEIN 2"/>
    <property type="match status" value="1"/>
</dbReference>
<dbReference type="SUPFAM" id="SSF56784">
    <property type="entry name" value="HAD-like"/>
    <property type="match status" value="1"/>
</dbReference>
<dbReference type="Proteomes" id="UP000602284">
    <property type="component" value="Unassembled WGS sequence"/>
</dbReference>
<dbReference type="InterPro" id="IPR006357">
    <property type="entry name" value="HAD-SF_hydro_IIA"/>
</dbReference>
<comment type="caution">
    <text evidence="7">The sequence shown here is derived from an EMBL/GenBank/DDBJ whole genome shotgun (WGS) entry which is preliminary data.</text>
</comment>
<evidence type="ECO:0000256" key="1">
    <source>
        <dbReference type="ARBA" id="ARBA00001946"/>
    </source>
</evidence>
<dbReference type="NCBIfam" id="TIGR01457">
    <property type="entry name" value="HAD-SF-IIA-hyp2"/>
    <property type="match status" value="1"/>
</dbReference>
<evidence type="ECO:0000256" key="2">
    <source>
        <dbReference type="ARBA" id="ARBA00006696"/>
    </source>
</evidence>
<dbReference type="InterPro" id="IPR006354">
    <property type="entry name" value="HAD-SF_hydro_IIA_hyp1"/>
</dbReference>
<name>A0ABS1JDY8_9BACL</name>
<dbReference type="CDD" id="cd07530">
    <property type="entry name" value="HAD_Pase_UmpH-like"/>
    <property type="match status" value="1"/>
</dbReference>
<evidence type="ECO:0000256" key="3">
    <source>
        <dbReference type="ARBA" id="ARBA00022723"/>
    </source>
</evidence>
<comment type="function">
    <text evidence="6">Catalyzes the dephosphorylation of 2-6 carbon acid sugars in vitro.</text>
</comment>
<evidence type="ECO:0000256" key="6">
    <source>
        <dbReference type="PIRNR" id="PIRNR000915"/>
    </source>
</evidence>
<organism evidence="7 8">
    <name type="scientific">Tumebacillus amylolyticus</name>
    <dbReference type="NCBI Taxonomy" id="2801339"/>
    <lineage>
        <taxon>Bacteria</taxon>
        <taxon>Bacillati</taxon>
        <taxon>Bacillota</taxon>
        <taxon>Bacilli</taxon>
        <taxon>Bacillales</taxon>
        <taxon>Alicyclobacillaceae</taxon>
        <taxon>Tumebacillus</taxon>
    </lineage>
</organism>
<evidence type="ECO:0000313" key="8">
    <source>
        <dbReference type="Proteomes" id="UP000602284"/>
    </source>
</evidence>